<organism evidence="4 5">
    <name type="scientific">Aureibacillus halotolerans</name>
    <dbReference type="NCBI Taxonomy" id="1508390"/>
    <lineage>
        <taxon>Bacteria</taxon>
        <taxon>Bacillati</taxon>
        <taxon>Bacillota</taxon>
        <taxon>Bacilli</taxon>
        <taxon>Bacillales</taxon>
        <taxon>Bacillaceae</taxon>
        <taxon>Aureibacillus</taxon>
    </lineage>
</organism>
<sequence length="319" mass="35342">MPLIDMPLEALYQYQGRNPKPGDFDEYWEQALKELDGTASDVELVPSEFNVPNAECFDLYFTGVKGARIHAKYVRPTNVKGTHPAVVKFHGYTGNAGDWTTLLSLASIGYSAFALDCRGQGGSSEDVGGVKGTTFHGHIIRGLDGSPEDLLFRQIYLDTVQLTRIAMQMEEVDETRVGVQGGSQGGGLALACASLEPRVKKVVSVYPFLSDYLRVWEMDLAKNAYEEIRSYFRRHDPQHATRDKTFTTLGYIDVQHLASRIKGDVLMAVGMMDAVCPPSTQFATYNKIKATKSLEIYPDFAHESLPGIDDKALQFLAQL</sequence>
<comment type="caution">
    <text evidence="4">The sequence shown here is derived from an EMBL/GenBank/DDBJ whole genome shotgun (WGS) entry which is preliminary data.</text>
</comment>
<proteinExistence type="predicted"/>
<protein>
    <submittedName>
        <fullName evidence="4">Cephalosporin-C deacetylase</fullName>
    </submittedName>
</protein>
<feature type="domain" description="Acetyl xylan esterase" evidence="3">
    <location>
        <begin position="1"/>
        <end position="318"/>
    </location>
</feature>
<dbReference type="AlphaFoldDB" id="A0A4R6TS45"/>
<evidence type="ECO:0000259" key="3">
    <source>
        <dbReference type="Pfam" id="PF05448"/>
    </source>
</evidence>
<evidence type="ECO:0000256" key="1">
    <source>
        <dbReference type="PIRSR" id="PIRSR639069-1"/>
    </source>
</evidence>
<dbReference type="InterPro" id="IPR029058">
    <property type="entry name" value="AB_hydrolase_fold"/>
</dbReference>
<evidence type="ECO:0000313" key="5">
    <source>
        <dbReference type="Proteomes" id="UP000295632"/>
    </source>
</evidence>
<dbReference type="GO" id="GO:0005976">
    <property type="term" value="P:polysaccharide metabolic process"/>
    <property type="evidence" value="ECO:0007669"/>
    <property type="project" value="TreeGrafter"/>
</dbReference>
<accession>A0A4R6TS45</accession>
<dbReference type="SUPFAM" id="SSF53474">
    <property type="entry name" value="alpha/beta-Hydrolases"/>
    <property type="match status" value="1"/>
</dbReference>
<dbReference type="InterPro" id="IPR008391">
    <property type="entry name" value="AXE1_dom"/>
</dbReference>
<dbReference type="RefSeq" id="WP_133581715.1">
    <property type="nucleotide sequence ID" value="NZ_SNYJ01000018.1"/>
</dbReference>
<evidence type="ECO:0000313" key="4">
    <source>
        <dbReference type="EMBL" id="TDQ36428.1"/>
    </source>
</evidence>
<feature type="active site" description="Nucleophile" evidence="1">
    <location>
        <position position="183"/>
    </location>
</feature>
<dbReference type="Gene3D" id="3.40.50.1820">
    <property type="entry name" value="alpha/beta hydrolase"/>
    <property type="match status" value="1"/>
</dbReference>
<dbReference type="PANTHER" id="PTHR40111:SF1">
    <property type="entry name" value="CEPHALOSPORIN-C DEACETYLASE"/>
    <property type="match status" value="1"/>
</dbReference>
<evidence type="ECO:0000256" key="2">
    <source>
        <dbReference type="PIRSR" id="PIRSR639069-2"/>
    </source>
</evidence>
<dbReference type="EMBL" id="SNYJ01000018">
    <property type="protein sequence ID" value="TDQ36428.1"/>
    <property type="molecule type" value="Genomic_DNA"/>
</dbReference>
<dbReference type="InterPro" id="IPR039069">
    <property type="entry name" value="CE7"/>
</dbReference>
<dbReference type="GO" id="GO:0052689">
    <property type="term" value="F:carboxylic ester hydrolase activity"/>
    <property type="evidence" value="ECO:0007669"/>
    <property type="project" value="TreeGrafter"/>
</dbReference>
<dbReference type="PANTHER" id="PTHR40111">
    <property type="entry name" value="CEPHALOSPORIN-C DEACETYLASE"/>
    <property type="match status" value="1"/>
</dbReference>
<dbReference type="OrthoDB" id="9770528at2"/>
<name>A0A4R6TS45_9BACI</name>
<dbReference type="Proteomes" id="UP000295632">
    <property type="component" value="Unassembled WGS sequence"/>
</dbReference>
<keyword evidence="5" id="KW-1185">Reference proteome</keyword>
<feature type="active site" description="Charge relay system" evidence="1">
    <location>
        <position position="273"/>
    </location>
</feature>
<dbReference type="Pfam" id="PF05448">
    <property type="entry name" value="AXE1"/>
    <property type="match status" value="1"/>
</dbReference>
<feature type="active site" description="Charge relay system" evidence="1">
    <location>
        <position position="302"/>
    </location>
</feature>
<reference evidence="4 5" key="1">
    <citation type="submission" date="2019-03" db="EMBL/GenBank/DDBJ databases">
        <title>Genomic Encyclopedia of Type Strains, Phase IV (KMG-IV): sequencing the most valuable type-strain genomes for metagenomic binning, comparative biology and taxonomic classification.</title>
        <authorList>
            <person name="Goeker M."/>
        </authorList>
    </citation>
    <scope>NUCLEOTIDE SEQUENCE [LARGE SCALE GENOMIC DNA]</scope>
    <source>
        <strain evidence="4 5">DSM 28697</strain>
    </source>
</reference>
<gene>
    <name evidence="4" type="ORF">EV213_11859</name>
</gene>
<feature type="binding site" evidence="2">
    <location>
        <position position="92"/>
    </location>
    <ligand>
        <name>substrate</name>
    </ligand>
</feature>